<dbReference type="Proteomes" id="UP001285352">
    <property type="component" value="Unassembled WGS sequence"/>
</dbReference>
<reference evidence="1 2" key="1">
    <citation type="submission" date="2023-11" db="EMBL/GenBank/DDBJ databases">
        <title>Lentzea sokolovensis, sp. nov., Lentzea kristufkii, sp. nov., and Lentzea miocenensis, sp. nov., rare actinobacteria from Sokolov Coal Basin, Miocene lacustrine sediment, Czech Republic.</title>
        <authorList>
            <person name="Lara A."/>
            <person name="Kotroba L."/>
            <person name="Nouioui I."/>
            <person name="Neumann-Schaal M."/>
            <person name="Mast Y."/>
            <person name="Chronakova A."/>
        </authorList>
    </citation>
    <scope>NUCLEOTIDE SEQUENCE [LARGE SCALE GENOMIC DNA]</scope>
    <source>
        <strain evidence="1 2">BCCO 10_0061</strain>
    </source>
</reference>
<evidence type="ECO:0000313" key="2">
    <source>
        <dbReference type="Proteomes" id="UP001285352"/>
    </source>
</evidence>
<name>A0ABU4UYA5_9PSEU</name>
<accession>A0ABU4UYA5</accession>
<dbReference type="RefSeq" id="WP_319976190.1">
    <property type="nucleotide sequence ID" value="NZ_JAXAVU010000009.1"/>
</dbReference>
<dbReference type="EMBL" id="JAXAVU010000009">
    <property type="protein sequence ID" value="MDX8143944.1"/>
    <property type="molecule type" value="Genomic_DNA"/>
</dbReference>
<keyword evidence="2" id="KW-1185">Reference proteome</keyword>
<evidence type="ECO:0000313" key="1">
    <source>
        <dbReference type="EMBL" id="MDX8143944.1"/>
    </source>
</evidence>
<proteinExistence type="predicted"/>
<comment type="caution">
    <text evidence="1">The sequence shown here is derived from an EMBL/GenBank/DDBJ whole genome shotgun (WGS) entry which is preliminary data.</text>
</comment>
<sequence length="450" mass="49791">MSDVAGEELSAHYRSLESKWTISERQADYGPLVTPTGNADEPFHRWFHFKEGYSWALLARLFKDAAYSPTDQLSICDPFLGSGTTLVSALKFARELGLPARCLGVERNPAIHTIASAKVAGISIGRSLGADVTLHEPMFWNRYKDFRRSWRSLATISTTLNNEAYFPPNHVRALIAMNRAADSIEDDVVRCIYKGCIAAAVEPSGMLRRDGRALRFAPGRTPIDPTSAFRQAMTKCLEDLASLSPSECDIEANAVLGDARDVESHASSSKFDWIICSPPYPNNIDYTEVYKTESWALEVYQNLDDMRSQRLGTLRSHPSIRFPDKYAYQDSPLKQAVDGLVDPILDAIADDRYAVGRRQVVAGYADDMLQVLLGLRNISAAGGRCALVVGNSVHGSEESSLVIAADVMLARLGEIAGWTVEEIRVARNLRRRGHTSDHLRESVVLLRNDA</sequence>
<protein>
    <recommendedName>
        <fullName evidence="3">DNA methylase N-4/N-6 domain-containing protein</fullName>
    </recommendedName>
</protein>
<gene>
    <name evidence="1" type="ORF">SK854_17630</name>
</gene>
<dbReference type="Gene3D" id="3.40.50.150">
    <property type="entry name" value="Vaccinia Virus protein VP39"/>
    <property type="match status" value="2"/>
</dbReference>
<organism evidence="1 2">
    <name type="scientific">Lentzea sokolovensis</name>
    <dbReference type="NCBI Taxonomy" id="3095429"/>
    <lineage>
        <taxon>Bacteria</taxon>
        <taxon>Bacillati</taxon>
        <taxon>Actinomycetota</taxon>
        <taxon>Actinomycetes</taxon>
        <taxon>Pseudonocardiales</taxon>
        <taxon>Pseudonocardiaceae</taxon>
        <taxon>Lentzea</taxon>
    </lineage>
</organism>
<dbReference type="InterPro" id="IPR029063">
    <property type="entry name" value="SAM-dependent_MTases_sf"/>
</dbReference>
<evidence type="ECO:0008006" key="3">
    <source>
        <dbReference type="Google" id="ProtNLM"/>
    </source>
</evidence>
<dbReference type="SUPFAM" id="SSF53335">
    <property type="entry name" value="S-adenosyl-L-methionine-dependent methyltransferases"/>
    <property type="match status" value="2"/>
</dbReference>